<proteinExistence type="predicted"/>
<comment type="caution">
    <text evidence="9">The sequence shown here is derived from an EMBL/GenBank/DDBJ whole genome shotgun (WGS) entry which is preliminary data.</text>
</comment>
<feature type="transmembrane region" description="Helical" evidence="7">
    <location>
        <begin position="109"/>
        <end position="127"/>
    </location>
</feature>
<evidence type="ECO:0000313" key="10">
    <source>
        <dbReference type="Proteomes" id="UP000053095"/>
    </source>
</evidence>
<keyword evidence="3 7" id="KW-0812">Transmembrane</keyword>
<dbReference type="Gene3D" id="1.20.1250.20">
    <property type="entry name" value="MFS general substrate transporter like domains"/>
    <property type="match status" value="1"/>
</dbReference>
<dbReference type="PROSITE" id="PS50850">
    <property type="entry name" value="MFS"/>
    <property type="match status" value="1"/>
</dbReference>
<sequence length="603" mass="66795">MSTQRHRLPSIALVKRWWQKIAQSKNNSDDVPFPWQQFTVLALVRICEPIAFMSVFPYAYYMVESFHVAESEEKIALFVGMITSAFTFAEFSSGVFWGRLSDKLGRKPVLIMGLIGTAISMLVFGFAPNFQTAMVARALGGLLNGNIGVLQTTVAELVTSKEQQPRAYSIMPFIWCLGSIIGPYLGGALARPVISYPGIFKAGTIFDRFPFLLPNLVCIGILIVGITIGTLFLEETHAEKKHRRDRGVELGRWLLGRFSSRHEEVAEPMEVKTALMNEMESDELYEDQPPEYRSREPSPRSSSIGNVRPQQIEVDPEEPNRSRRVGFKHALTKPVVCVIVGYGILAYHSVSFDQLMPIFLSTPPSEAEIDLPFEFTGGLALSTKTIGYMLAVQGIYSLFAQIFLFPLLVKRLTALWTLRLALFIWPPIYFAVPYLILLPSALQMPAAYVALLSKITLHVCCFPAINILLANTIPSKNVMGSINGLASSVASLSRALGPSITGLLHSQGLRSGYSIIAWWALGIVCVIGATESLFMEEPDKKTQHESESENTNEQTTNLCQQPSLYPEPLVGSEEQARLLANTLTSSEISDPIDVGLDDKPEKH</sequence>
<keyword evidence="2" id="KW-0813">Transport</keyword>
<evidence type="ECO:0000256" key="3">
    <source>
        <dbReference type="ARBA" id="ARBA00022692"/>
    </source>
</evidence>
<dbReference type="InterPro" id="IPR011701">
    <property type="entry name" value="MFS"/>
</dbReference>
<dbReference type="EMBL" id="DF933813">
    <property type="protein sequence ID" value="GAM35391.1"/>
    <property type="molecule type" value="Genomic_DNA"/>
</dbReference>
<evidence type="ECO:0000256" key="5">
    <source>
        <dbReference type="ARBA" id="ARBA00023136"/>
    </source>
</evidence>
<feature type="transmembrane region" description="Helical" evidence="7">
    <location>
        <begin position="386"/>
        <end position="408"/>
    </location>
</feature>
<feature type="transmembrane region" description="Helical" evidence="7">
    <location>
        <begin position="211"/>
        <end position="233"/>
    </location>
</feature>
<keyword evidence="10" id="KW-1185">Reference proteome</keyword>
<feature type="transmembrane region" description="Helical" evidence="7">
    <location>
        <begin position="330"/>
        <end position="350"/>
    </location>
</feature>
<evidence type="ECO:0000256" key="7">
    <source>
        <dbReference type="SAM" id="Phobius"/>
    </source>
</evidence>
<keyword evidence="5 7" id="KW-0472">Membrane</keyword>
<feature type="transmembrane region" description="Helical" evidence="7">
    <location>
        <begin position="448"/>
        <end position="470"/>
    </location>
</feature>
<feature type="transmembrane region" description="Helical" evidence="7">
    <location>
        <begin position="420"/>
        <end position="442"/>
    </location>
</feature>
<feature type="region of interest" description="Disordered" evidence="6">
    <location>
        <begin position="537"/>
        <end position="566"/>
    </location>
</feature>
<reference evidence="10" key="1">
    <citation type="journal article" date="2015" name="Genome Announc.">
        <title>Draft genome sequence of Talaromyces cellulolyticus strain Y-94, a source of lignocellulosic biomass-degrading enzymes.</title>
        <authorList>
            <person name="Fujii T."/>
            <person name="Koike H."/>
            <person name="Sawayama S."/>
            <person name="Yano S."/>
            <person name="Inoue H."/>
        </authorList>
    </citation>
    <scope>NUCLEOTIDE SEQUENCE [LARGE SCALE GENOMIC DNA]</scope>
    <source>
        <strain evidence="10">Y-94</strain>
    </source>
</reference>
<keyword evidence="4 7" id="KW-1133">Transmembrane helix</keyword>
<evidence type="ECO:0000256" key="2">
    <source>
        <dbReference type="ARBA" id="ARBA00022448"/>
    </source>
</evidence>
<dbReference type="SUPFAM" id="SSF103473">
    <property type="entry name" value="MFS general substrate transporter"/>
    <property type="match status" value="1"/>
</dbReference>
<comment type="subcellular location">
    <subcellularLocation>
        <location evidence="1">Membrane</location>
        <topology evidence="1">Multi-pass membrane protein</topology>
    </subcellularLocation>
</comment>
<feature type="transmembrane region" description="Helical" evidence="7">
    <location>
        <begin position="170"/>
        <end position="191"/>
    </location>
</feature>
<dbReference type="CDD" id="cd17330">
    <property type="entry name" value="MFS_SLC46_TetA_like"/>
    <property type="match status" value="1"/>
</dbReference>
<name>A0A6V8H7B7_TALPI</name>
<evidence type="ECO:0000313" key="9">
    <source>
        <dbReference type="EMBL" id="GAM35391.1"/>
    </source>
</evidence>
<dbReference type="Proteomes" id="UP000053095">
    <property type="component" value="Unassembled WGS sequence"/>
</dbReference>
<dbReference type="AlphaFoldDB" id="A0A6V8H7B7"/>
<accession>A0A6V8H7B7</accession>
<organism evidence="9 10">
    <name type="scientific">Talaromyces pinophilus</name>
    <name type="common">Penicillium pinophilum</name>
    <dbReference type="NCBI Taxonomy" id="128442"/>
    <lineage>
        <taxon>Eukaryota</taxon>
        <taxon>Fungi</taxon>
        <taxon>Dikarya</taxon>
        <taxon>Ascomycota</taxon>
        <taxon>Pezizomycotina</taxon>
        <taxon>Eurotiomycetes</taxon>
        <taxon>Eurotiomycetidae</taxon>
        <taxon>Eurotiales</taxon>
        <taxon>Trichocomaceae</taxon>
        <taxon>Talaromyces</taxon>
        <taxon>Talaromyces sect. Talaromyces</taxon>
    </lineage>
</organism>
<feature type="transmembrane region" description="Helical" evidence="7">
    <location>
        <begin position="42"/>
        <end position="63"/>
    </location>
</feature>
<dbReference type="InterPro" id="IPR036259">
    <property type="entry name" value="MFS_trans_sf"/>
</dbReference>
<dbReference type="GO" id="GO:0016020">
    <property type="term" value="C:membrane"/>
    <property type="evidence" value="ECO:0007669"/>
    <property type="project" value="UniProtKB-SubCell"/>
</dbReference>
<dbReference type="PANTHER" id="PTHR23504:SF15">
    <property type="entry name" value="MAJOR FACILITATOR SUPERFAMILY (MFS) PROFILE DOMAIN-CONTAINING PROTEIN"/>
    <property type="match status" value="1"/>
</dbReference>
<evidence type="ECO:0000256" key="6">
    <source>
        <dbReference type="SAM" id="MobiDB-lite"/>
    </source>
</evidence>
<feature type="domain" description="Major facilitator superfamily (MFS) profile" evidence="8">
    <location>
        <begin position="37"/>
        <end position="540"/>
    </location>
</feature>
<dbReference type="PANTHER" id="PTHR23504">
    <property type="entry name" value="MAJOR FACILITATOR SUPERFAMILY DOMAIN-CONTAINING PROTEIN 10"/>
    <property type="match status" value="1"/>
</dbReference>
<gene>
    <name evidence="9" type="ORF">TCE0_017r03688</name>
</gene>
<feature type="compositionally biased region" description="Basic and acidic residues" evidence="6">
    <location>
        <begin position="537"/>
        <end position="547"/>
    </location>
</feature>
<dbReference type="InterPro" id="IPR020846">
    <property type="entry name" value="MFS_dom"/>
</dbReference>
<protein>
    <recommendedName>
        <fullName evidence="8">Major facilitator superfamily (MFS) profile domain-containing protein</fullName>
    </recommendedName>
</protein>
<dbReference type="GO" id="GO:0022857">
    <property type="term" value="F:transmembrane transporter activity"/>
    <property type="evidence" value="ECO:0007669"/>
    <property type="project" value="InterPro"/>
</dbReference>
<feature type="transmembrane region" description="Helical" evidence="7">
    <location>
        <begin position="75"/>
        <end position="97"/>
    </location>
</feature>
<evidence type="ECO:0000256" key="4">
    <source>
        <dbReference type="ARBA" id="ARBA00022989"/>
    </source>
</evidence>
<feature type="region of interest" description="Disordered" evidence="6">
    <location>
        <begin position="282"/>
        <end position="320"/>
    </location>
</feature>
<evidence type="ECO:0000259" key="8">
    <source>
        <dbReference type="PROSITE" id="PS50850"/>
    </source>
</evidence>
<evidence type="ECO:0000256" key="1">
    <source>
        <dbReference type="ARBA" id="ARBA00004141"/>
    </source>
</evidence>
<dbReference type="Pfam" id="PF07690">
    <property type="entry name" value="MFS_1"/>
    <property type="match status" value="1"/>
</dbReference>